<dbReference type="RefSeq" id="WP_038414647.1">
    <property type="nucleotide sequence ID" value="NZ_CP009455.1"/>
</dbReference>
<dbReference type="EMBL" id="CP009455">
    <property type="protein sequence ID" value="AIR89215.1"/>
    <property type="molecule type" value="Genomic_DNA"/>
</dbReference>
<organism evidence="1 2">
    <name type="scientific">Pseudomonas cremoricolorata</name>
    <dbReference type="NCBI Taxonomy" id="157783"/>
    <lineage>
        <taxon>Bacteria</taxon>
        <taxon>Pseudomonadati</taxon>
        <taxon>Pseudomonadota</taxon>
        <taxon>Gammaproteobacteria</taxon>
        <taxon>Pseudomonadales</taxon>
        <taxon>Pseudomonadaceae</taxon>
        <taxon>Pseudomonas</taxon>
    </lineage>
</organism>
<sequence length="120" mass="13050">MVRIRGQIGDWPVELTLELEPGEWAQLRGQIAPAEPEPEAQTPRPAIARGDDRTWEAAKAVLQQAGELDGPQLLQRLEALAGSEVAGKRLLVRLRHAAEVKVESAGDAPLYRWQGNAGQG</sequence>
<evidence type="ECO:0000313" key="1">
    <source>
        <dbReference type="EMBL" id="AIR89215.1"/>
    </source>
</evidence>
<dbReference type="AlphaFoldDB" id="A0A089WIW1"/>
<protein>
    <submittedName>
        <fullName evidence="1">Uncharacterized protein</fullName>
    </submittedName>
</protein>
<accession>A0A089WIW1</accession>
<dbReference type="KEGG" id="psw:LK03_07985"/>
<proteinExistence type="predicted"/>
<evidence type="ECO:0000313" key="2">
    <source>
        <dbReference type="Proteomes" id="UP000029493"/>
    </source>
</evidence>
<dbReference type="Proteomes" id="UP000029493">
    <property type="component" value="Chromosome"/>
</dbReference>
<name>A0A089WIW1_9PSED</name>
<reference evidence="1 2" key="1">
    <citation type="submission" date="2014-09" db="EMBL/GenBank/DDBJ databases">
        <authorList>
            <person name="Chan K.-G."/>
        </authorList>
    </citation>
    <scope>NUCLEOTIDE SEQUENCE [LARGE SCALE GENOMIC DNA]</scope>
    <source>
        <strain evidence="1 2">ND07</strain>
    </source>
</reference>
<keyword evidence="2" id="KW-1185">Reference proteome</keyword>
<dbReference type="STRING" id="157783.LK03_07985"/>
<gene>
    <name evidence="1" type="ORF">LK03_07985</name>
</gene>